<dbReference type="InterPro" id="IPR011011">
    <property type="entry name" value="Znf_FYVE_PHD"/>
</dbReference>
<dbReference type="InterPro" id="IPR014001">
    <property type="entry name" value="Helicase_ATP-bd"/>
</dbReference>
<dbReference type="InterPro" id="IPR001650">
    <property type="entry name" value="Helicase_C-like"/>
</dbReference>
<dbReference type="InterPro" id="IPR052583">
    <property type="entry name" value="ATP-helicase/E3_Ub-Ligase"/>
</dbReference>
<dbReference type="Pfam" id="PF00271">
    <property type="entry name" value="Helicase_C"/>
    <property type="match status" value="1"/>
</dbReference>
<dbReference type="Gramene" id="KVI10029">
    <property type="protein sequence ID" value="KVI10029"/>
    <property type="gene ID" value="Ccrd_011573"/>
</dbReference>
<dbReference type="Pfam" id="PF01535">
    <property type="entry name" value="PPR"/>
    <property type="match status" value="1"/>
</dbReference>
<dbReference type="CDD" id="cd18793">
    <property type="entry name" value="SF2_C_SNF"/>
    <property type="match status" value="1"/>
</dbReference>
<dbReference type="SMART" id="SM00490">
    <property type="entry name" value="HELICc"/>
    <property type="match status" value="1"/>
</dbReference>
<evidence type="ECO:0000256" key="2">
    <source>
        <dbReference type="ARBA" id="ARBA00022723"/>
    </source>
</evidence>
<dbReference type="Gene3D" id="1.25.40.10">
    <property type="entry name" value="Tetratricopeptide repeat domain"/>
    <property type="match status" value="5"/>
</dbReference>
<dbReference type="SMART" id="SM00249">
    <property type="entry name" value="PHD"/>
    <property type="match status" value="2"/>
</dbReference>
<dbReference type="SUPFAM" id="SSF48452">
    <property type="entry name" value="TPR-like"/>
    <property type="match status" value="1"/>
</dbReference>
<dbReference type="NCBIfam" id="TIGR00756">
    <property type="entry name" value="PPR"/>
    <property type="match status" value="11"/>
</dbReference>
<accession>A0A103YJ40</accession>
<dbReference type="InterPro" id="IPR027417">
    <property type="entry name" value="P-loop_NTPase"/>
</dbReference>
<dbReference type="EMBL" id="LEKV01001031">
    <property type="protein sequence ID" value="KVI10029.1"/>
    <property type="molecule type" value="Genomic_DNA"/>
</dbReference>
<dbReference type="PROSITE" id="PS50089">
    <property type="entry name" value="ZF_RING_2"/>
    <property type="match status" value="1"/>
</dbReference>
<comment type="caution">
    <text evidence="12">The sequence shown here is derived from an EMBL/GenBank/DDBJ whole genome shotgun (WGS) entry which is preliminary data.</text>
</comment>
<dbReference type="CDD" id="cd15517">
    <property type="entry name" value="PHD_TCF19_like"/>
    <property type="match status" value="1"/>
</dbReference>
<dbReference type="SMART" id="SM00184">
    <property type="entry name" value="RING"/>
    <property type="match status" value="1"/>
</dbReference>
<dbReference type="Pfam" id="PF21324">
    <property type="entry name" value="SHPRH_helical-2nd"/>
    <property type="match status" value="1"/>
</dbReference>
<feature type="repeat" description="PPR" evidence="8">
    <location>
        <begin position="1886"/>
        <end position="1920"/>
    </location>
</feature>
<dbReference type="SUPFAM" id="SSF52540">
    <property type="entry name" value="P-loop containing nucleoside triphosphate hydrolases"/>
    <property type="match status" value="2"/>
</dbReference>
<dbReference type="InterPro" id="IPR002885">
    <property type="entry name" value="PPR_rpt"/>
</dbReference>
<feature type="region of interest" description="Disordered" evidence="9">
    <location>
        <begin position="1429"/>
        <end position="1455"/>
    </location>
</feature>
<dbReference type="InterPro" id="IPR048686">
    <property type="entry name" value="SHPRH_helical_1st"/>
</dbReference>
<feature type="repeat" description="PPR" evidence="8">
    <location>
        <begin position="1957"/>
        <end position="1991"/>
    </location>
</feature>
<feature type="domain" description="Helicase C-terminal" evidence="11">
    <location>
        <begin position="1561"/>
        <end position="1737"/>
    </location>
</feature>
<dbReference type="SMART" id="SM00487">
    <property type="entry name" value="DEXDc"/>
    <property type="match status" value="1"/>
</dbReference>
<keyword evidence="2" id="KW-0479">Metal-binding</keyword>
<dbReference type="GO" id="GO:0008270">
    <property type="term" value="F:zinc ion binding"/>
    <property type="evidence" value="ECO:0007669"/>
    <property type="project" value="UniProtKB-KW"/>
</dbReference>
<dbReference type="Pfam" id="PF12854">
    <property type="entry name" value="PPR_1"/>
    <property type="match status" value="3"/>
</dbReference>
<feature type="domain" description="RING-type" evidence="10">
    <location>
        <begin position="1466"/>
        <end position="1516"/>
    </location>
</feature>
<organism evidence="12 13">
    <name type="scientific">Cynara cardunculus var. scolymus</name>
    <name type="common">Globe artichoke</name>
    <name type="synonym">Cynara scolymus</name>
    <dbReference type="NCBI Taxonomy" id="59895"/>
    <lineage>
        <taxon>Eukaryota</taxon>
        <taxon>Viridiplantae</taxon>
        <taxon>Streptophyta</taxon>
        <taxon>Embryophyta</taxon>
        <taxon>Tracheophyta</taxon>
        <taxon>Spermatophyta</taxon>
        <taxon>Magnoliopsida</taxon>
        <taxon>eudicotyledons</taxon>
        <taxon>Gunneridae</taxon>
        <taxon>Pentapetalae</taxon>
        <taxon>asterids</taxon>
        <taxon>campanulids</taxon>
        <taxon>Asterales</taxon>
        <taxon>Asteraceae</taxon>
        <taxon>Carduoideae</taxon>
        <taxon>Cardueae</taxon>
        <taxon>Carduinae</taxon>
        <taxon>Cynara</taxon>
    </lineage>
</organism>
<feature type="repeat" description="PPR" evidence="8">
    <location>
        <begin position="2202"/>
        <end position="2236"/>
    </location>
</feature>
<dbReference type="InterPro" id="IPR011990">
    <property type="entry name" value="TPR-like_helical_dom_sf"/>
</dbReference>
<feature type="region of interest" description="Disordered" evidence="9">
    <location>
        <begin position="538"/>
        <end position="562"/>
    </location>
</feature>
<dbReference type="Pfam" id="PF00176">
    <property type="entry name" value="SNF2-rel_dom"/>
    <property type="match status" value="1"/>
</dbReference>
<dbReference type="InterPro" id="IPR019787">
    <property type="entry name" value="Znf_PHD-finger"/>
</dbReference>
<dbReference type="InterPro" id="IPR001841">
    <property type="entry name" value="Znf_RING"/>
</dbReference>
<sequence length="2371" mass="267057">MKIPAGGGDFFEVLKNDVREDFTLRNIGCLVFDALSLSEWRLVRYTQSLAHFGCWAGFGVQLKYTWSFDFFLEKFKIFLTDATLVSNASTVMGRKKQIRPRRAGGNVDSGGVSKEGLCDSDAAQTVENEFSGHDHPFYVEVDRHNWVSEEHYDISEVLLMNLNVNGEFQDTKHKDQHCCNDEKYGLRFRLSNVNEFLARMKLGHWPVLSATDIYLEFVEKRESMDIEPQVMVTGNFDGPSEGVSGLVHLVNMKFLTLRPIMGLNFSGDLSSIRLRVEIQKCAFEACESLFENTRQLWKKSMMNVMTWLRPEVMTSEVRYGYKVPEDMEIGLEPNEESLVSRKRARLDAFGFYEAIKPSKDNPVLIDDMPDLLPELRPYQRRAAFWMVQREKGAFGRLRGSESSQSVSPLCMPVDLVDSCSKIYYNSFSGSVSLNHENCSSYVVGGILADEMGLGKTIELLACIFAHRKLDAEADDIQDETMQVAGEQKLNVRRMKRDRVECVCGAVSEGSKYKGLWVQCDVCDAWQHADCVGYPDTGTNSRPKKDYKLQGDRKSLTGDSRKRKSNRGSKIVVCDEDYICSLCSELIQATNSPVATGATLIVCPAPILPQWHAEIIRHTSPGSLEVLVYEGVKTTSPSITSVTKLGELLSADIVLTTYDVLKEDLSHDSDRHEGDRRLMRYQKRYSYNSSVTFSLIQLAFACRYPVIPTLLTRIFWWRLCLDEAQMVESNAAAATEMAMRLPAMHRWCITGTPIQRKLDDLYGLLRFLKASPYDVLRWWVDVIRDPYERGDAGAVEYTHNLFKQIMWRSSKSHVAEELLLPPQEECLSWLSLTPIEEHFYQRQHETCLTYAREVIQSFQSNISEEQAAGNVSSDSVLTHVEAAKLLNSLLKLRQACCHPQVGSSGLRSLQQSPMTMEEILMVLVGKTKVEGEEALRKLVVALNGLAGIAIIKQDFPQAISLYKEALELAEEHSEDFRVDPLLNIHIHYNLAEILPLTSVELSKHNPGCSGPGRCEGNICLTCDGKEYDQHDIKTIDVSQEDLDSTISTGSDDENNTVDGQHSMFSRSTSYQSLQKTCNSLKQKFLSVFNSRLFVAQQEFRKSYELVNKALHDRRTHHTAWWAEALQYIEQNKDSSTDFIRKIGDAVSGTLNTSRTSRLAACFRSITALRYYIQTGLDSLEDSRKTLLVRLLQLDQTMENPRQEDVERVRYCPNCQVNGDGLICVHCELDELFQVYEARLFRLNKGRDGGVIRSAEEAVDLRKKMSALNRFYWTLSQPDKASPPSSYEDEGKKRDVGEKVLVSKSPSELEVVLGIIKSYSKGLLDKEAMSAARNHLFILEGMRKEYAHARSLAIAQAQVLNAHDEIKMATSRLRLREDEDDKSIDALSLEELEAASVENSSEKFFALSSLSRIKGQLRYLKGLVQSKQNFHSEGTCDPSQDEVRTHSHANSLKEGEKEQLLQLDEETCPVCQERLSNQKMVFQCGHVTCCKCFLAMTERRNNYHGKSHEKWVMCPTCRQHTEVGNIAYVDDRQNKTPDASVHTFRSSEASLTVNGSYSTKIAAVTRRILCIGSTNPEAKILVFSSWNDVLDVLEHAFTANGISFIRMKGGRKSHVAISQFKGEKVGVKTSKKNRQAKPDSIQVMLLLIQHGANGLNLLEAQHVILVEPLLNPAAEAQAISRVHRIGQTKKTLVHRFIVKGTVEESIYKLNKSRDRDSGSFISGNKKNQDQPVLTLKDVESLFKVAPSTIEQQQKPTSNLMHLPPGIAAGLAAERRLREQTSTGSSYPSNQSSSVGQLTKLDDALHMFDQMRHRQPPPSIIEFTRLITLIVKMEHYSTALSLFKKLNLMGISSDLYAMTIAINCHCRLNQLTSGFALLATIFKKGHPPNVTTYSTLINGLILADRVFEAVELFKKLLKENLCEPNQVMYGTIMNGLCKVGHTNRALELLRFLEEGSCKPCVEQYNSIITGLCKDGMVDQALELFAKMIRKGLPATVYTYNSLIQGLCICGREMEADQMLKDMEDEGISPGVHTFTILADAFCKQGSIEDAERVVERMIQRGLDPNEITYSALIDGYCSRGEIDEAQKVLDLMLERNLVPNIITYSSLINGYCKKKQIDEAMDLFRELPDKGLVPNLFTYNCLLQGLFKTGNSAAAKEIFKEMQAKGLTPDLCTYRILFHGMCKNSRCSEALILFRSLENNKLLKDVGLYTILINGCIKCGKPKLAMDMFDELSLKGLKPDVRTYTVMIHVLCKDGLLGKAKELLAKMEENGCLPNSITYNVIVQEFLKQNECREAEILLEEMINRGFSPDSTTFSMLLSLIPSVGQDSPMRTIVHKLTRVERRDGAVPDLSTWSISSTFQGNIKGQFGVFDDSC</sequence>
<dbReference type="GO" id="GO:0016787">
    <property type="term" value="F:hydrolase activity"/>
    <property type="evidence" value="ECO:0007669"/>
    <property type="project" value="UniProtKB-KW"/>
</dbReference>
<keyword evidence="12" id="KW-0067">ATP-binding</keyword>
<evidence type="ECO:0000259" key="10">
    <source>
        <dbReference type="PROSITE" id="PS50089"/>
    </source>
</evidence>
<evidence type="ECO:0000256" key="1">
    <source>
        <dbReference type="ARBA" id="ARBA00008438"/>
    </source>
</evidence>
<dbReference type="GO" id="GO:0005524">
    <property type="term" value="F:ATP binding"/>
    <property type="evidence" value="ECO:0007669"/>
    <property type="project" value="InterPro"/>
</dbReference>
<dbReference type="PROSITE" id="PS51194">
    <property type="entry name" value="HELICASE_CTER"/>
    <property type="match status" value="1"/>
</dbReference>
<dbReference type="Pfam" id="PF13041">
    <property type="entry name" value="PPR_2"/>
    <property type="match status" value="5"/>
</dbReference>
<dbReference type="PROSITE" id="PS51375">
    <property type="entry name" value="PPR"/>
    <property type="match status" value="11"/>
</dbReference>
<reference evidence="12 13" key="1">
    <citation type="journal article" date="2016" name="Sci. Rep.">
        <title>The genome sequence of the outbreeding globe artichoke constructed de novo incorporating a phase-aware low-pass sequencing strategy of F1 progeny.</title>
        <authorList>
            <person name="Scaglione D."/>
            <person name="Reyes-Chin-Wo S."/>
            <person name="Acquadro A."/>
            <person name="Froenicke L."/>
            <person name="Portis E."/>
            <person name="Beitel C."/>
            <person name="Tirone M."/>
            <person name="Mauro R."/>
            <person name="Lo Monaco A."/>
            <person name="Mauromicale G."/>
            <person name="Faccioli P."/>
            <person name="Cattivelli L."/>
            <person name="Rieseberg L."/>
            <person name="Michelmore R."/>
            <person name="Lanteri S."/>
        </authorList>
    </citation>
    <scope>NUCLEOTIDE SEQUENCE [LARGE SCALE GENOMIC DNA]</scope>
    <source>
        <strain evidence="12">2C</strain>
    </source>
</reference>
<keyword evidence="13" id="KW-1185">Reference proteome</keyword>
<keyword evidence="4 7" id="KW-0863">Zinc-finger</keyword>
<keyword evidence="12" id="KW-0547">Nucleotide-binding</keyword>
<evidence type="ECO:0000256" key="4">
    <source>
        <dbReference type="ARBA" id="ARBA00022771"/>
    </source>
</evidence>
<evidence type="ECO:0000256" key="7">
    <source>
        <dbReference type="PROSITE-ProRule" id="PRU00175"/>
    </source>
</evidence>
<dbReference type="InterPro" id="IPR049730">
    <property type="entry name" value="SNF2/RAD54-like_C"/>
</dbReference>
<comment type="similarity">
    <text evidence="1">Belongs to the SNF2/RAD54 helicase family. RAD16 subfamily.</text>
</comment>
<dbReference type="InterPro" id="IPR038718">
    <property type="entry name" value="SNF2-like_sf"/>
</dbReference>
<dbReference type="STRING" id="59895.A0A103YJ40"/>
<evidence type="ECO:0000256" key="5">
    <source>
        <dbReference type="ARBA" id="ARBA00022801"/>
    </source>
</evidence>
<feature type="repeat" description="PPR" evidence="8">
    <location>
        <begin position="1992"/>
        <end position="2026"/>
    </location>
</feature>
<name>A0A103YJ40_CYNCS</name>
<proteinExistence type="inferred from homology"/>
<keyword evidence="3" id="KW-0677">Repeat</keyword>
<evidence type="ECO:0000256" key="8">
    <source>
        <dbReference type="PROSITE-ProRule" id="PRU00708"/>
    </source>
</evidence>
<dbReference type="SUPFAM" id="SSF57903">
    <property type="entry name" value="FYVE/PHD zinc finger"/>
    <property type="match status" value="1"/>
</dbReference>
<evidence type="ECO:0000313" key="13">
    <source>
        <dbReference type="Proteomes" id="UP000243975"/>
    </source>
</evidence>
<dbReference type="Proteomes" id="UP000243975">
    <property type="component" value="Unassembled WGS sequence"/>
</dbReference>
<dbReference type="Pfam" id="PF21325">
    <property type="entry name" value="SHPRH_helical-1st"/>
    <property type="match status" value="1"/>
</dbReference>
<feature type="compositionally biased region" description="Basic and acidic residues" evidence="9">
    <location>
        <begin position="1439"/>
        <end position="1455"/>
    </location>
</feature>
<feature type="repeat" description="PPR" evidence="8">
    <location>
        <begin position="2062"/>
        <end position="2096"/>
    </location>
</feature>
<dbReference type="PANTHER" id="PTHR45865">
    <property type="entry name" value="E3 UBIQUITIN-PROTEIN LIGASE SHPRH FAMILY MEMBER"/>
    <property type="match status" value="1"/>
</dbReference>
<feature type="repeat" description="PPR" evidence="8">
    <location>
        <begin position="2027"/>
        <end position="2061"/>
    </location>
</feature>
<dbReference type="CDD" id="cd18070">
    <property type="entry name" value="DEXQc_SHPRH"/>
    <property type="match status" value="1"/>
</dbReference>
<dbReference type="InterPro" id="IPR001965">
    <property type="entry name" value="Znf_PHD"/>
</dbReference>
<evidence type="ECO:0000256" key="3">
    <source>
        <dbReference type="ARBA" id="ARBA00022737"/>
    </source>
</evidence>
<feature type="compositionally biased region" description="Basic and acidic residues" evidence="9">
    <location>
        <begin position="542"/>
        <end position="559"/>
    </location>
</feature>
<evidence type="ECO:0000256" key="6">
    <source>
        <dbReference type="ARBA" id="ARBA00022833"/>
    </source>
</evidence>
<gene>
    <name evidence="12" type="ORF">Ccrd_011573</name>
</gene>
<keyword evidence="6" id="KW-0862">Zinc</keyword>
<evidence type="ECO:0000256" key="9">
    <source>
        <dbReference type="SAM" id="MobiDB-lite"/>
    </source>
</evidence>
<dbReference type="Pfam" id="PF00628">
    <property type="entry name" value="PHD"/>
    <property type="match status" value="1"/>
</dbReference>
<protein>
    <submittedName>
        <fullName evidence="12">Helicase, C-terminal</fullName>
    </submittedName>
</protein>
<dbReference type="InterPro" id="IPR013083">
    <property type="entry name" value="Znf_RING/FYVE/PHD"/>
</dbReference>
<feature type="repeat" description="PPR" evidence="8">
    <location>
        <begin position="2237"/>
        <end position="2271"/>
    </location>
</feature>
<dbReference type="Gene3D" id="3.40.50.300">
    <property type="entry name" value="P-loop containing nucleotide triphosphate hydrolases"/>
    <property type="match status" value="1"/>
</dbReference>
<dbReference type="InterPro" id="IPR048695">
    <property type="entry name" value="SHPRH_helical_2nd"/>
</dbReference>
<evidence type="ECO:0000313" key="12">
    <source>
        <dbReference type="EMBL" id="KVI10029.1"/>
    </source>
</evidence>
<dbReference type="Gene3D" id="3.30.40.10">
    <property type="entry name" value="Zinc/RING finger domain, C3HC4 (zinc finger)"/>
    <property type="match status" value="2"/>
</dbReference>
<keyword evidence="5" id="KW-0378">Hydrolase</keyword>
<dbReference type="Gene3D" id="3.40.50.10810">
    <property type="entry name" value="Tandem AAA-ATPase domain"/>
    <property type="match status" value="2"/>
</dbReference>
<dbReference type="GO" id="GO:0004386">
    <property type="term" value="F:helicase activity"/>
    <property type="evidence" value="ECO:0007669"/>
    <property type="project" value="UniProtKB-KW"/>
</dbReference>
<dbReference type="GO" id="GO:0005737">
    <property type="term" value="C:cytoplasm"/>
    <property type="evidence" value="ECO:0007669"/>
    <property type="project" value="UniProtKB-ARBA"/>
</dbReference>
<feature type="repeat" description="PPR" evidence="8">
    <location>
        <begin position="2132"/>
        <end position="2166"/>
    </location>
</feature>
<feature type="repeat" description="PPR" evidence="8">
    <location>
        <begin position="1922"/>
        <end position="1956"/>
    </location>
</feature>
<evidence type="ECO:0000259" key="11">
    <source>
        <dbReference type="PROSITE" id="PS51194"/>
    </source>
</evidence>
<dbReference type="SUPFAM" id="SSF57850">
    <property type="entry name" value="RING/U-box"/>
    <property type="match status" value="1"/>
</dbReference>
<dbReference type="PANTHER" id="PTHR45865:SF1">
    <property type="entry name" value="E3 UBIQUITIN-PROTEIN LIGASE SHPRH"/>
    <property type="match status" value="1"/>
</dbReference>
<feature type="repeat" description="PPR" evidence="8">
    <location>
        <begin position="2097"/>
        <end position="2131"/>
    </location>
</feature>
<feature type="repeat" description="PPR" evidence="8">
    <location>
        <begin position="2272"/>
        <end position="2306"/>
    </location>
</feature>
<keyword evidence="12" id="KW-0347">Helicase</keyword>
<dbReference type="InterPro" id="IPR000330">
    <property type="entry name" value="SNF2_N"/>
</dbReference>